<dbReference type="Pfam" id="PF00482">
    <property type="entry name" value="T2SSF"/>
    <property type="match status" value="1"/>
</dbReference>
<evidence type="ECO:0000313" key="8">
    <source>
        <dbReference type="EMBL" id="SFA94108.1"/>
    </source>
</evidence>
<reference evidence="8 9" key="1">
    <citation type="submission" date="2016-10" db="EMBL/GenBank/DDBJ databases">
        <authorList>
            <person name="de Groot N.N."/>
        </authorList>
    </citation>
    <scope>NUCLEOTIDE SEQUENCE [LARGE SCALE GENOMIC DNA]</scope>
    <source>
        <strain evidence="8 9">L14</strain>
    </source>
</reference>
<organism evidence="8 9">
    <name type="scientific">Selenomonas ruminantium</name>
    <dbReference type="NCBI Taxonomy" id="971"/>
    <lineage>
        <taxon>Bacteria</taxon>
        <taxon>Bacillati</taxon>
        <taxon>Bacillota</taxon>
        <taxon>Negativicutes</taxon>
        <taxon>Selenomonadales</taxon>
        <taxon>Selenomonadaceae</taxon>
        <taxon>Selenomonas</taxon>
    </lineage>
</organism>
<dbReference type="GO" id="GO:0005886">
    <property type="term" value="C:plasma membrane"/>
    <property type="evidence" value="ECO:0007669"/>
    <property type="project" value="UniProtKB-SubCell"/>
</dbReference>
<evidence type="ECO:0000259" key="7">
    <source>
        <dbReference type="Pfam" id="PF00482"/>
    </source>
</evidence>
<feature type="transmembrane region" description="Helical" evidence="6">
    <location>
        <begin position="93"/>
        <end position="117"/>
    </location>
</feature>
<dbReference type="InterPro" id="IPR042094">
    <property type="entry name" value="T2SS_GspF_sf"/>
</dbReference>
<evidence type="ECO:0000256" key="4">
    <source>
        <dbReference type="ARBA" id="ARBA00022989"/>
    </source>
</evidence>
<evidence type="ECO:0000313" key="9">
    <source>
        <dbReference type="Proteomes" id="UP000183843"/>
    </source>
</evidence>
<feature type="transmembrane region" description="Helical" evidence="6">
    <location>
        <begin position="269"/>
        <end position="287"/>
    </location>
</feature>
<keyword evidence="4 6" id="KW-1133">Transmembrane helix</keyword>
<comment type="subcellular location">
    <subcellularLocation>
        <location evidence="1">Cell membrane</location>
        <topology evidence="1">Multi-pass membrane protein</topology>
    </subcellularLocation>
</comment>
<feature type="transmembrane region" description="Helical" evidence="6">
    <location>
        <begin position="299"/>
        <end position="318"/>
    </location>
</feature>
<accession>A0A1I0X155</accession>
<keyword evidence="2" id="KW-1003">Cell membrane</keyword>
<dbReference type="PANTHER" id="PTHR35007:SF1">
    <property type="entry name" value="PILUS ASSEMBLY PROTEIN"/>
    <property type="match status" value="1"/>
</dbReference>
<evidence type="ECO:0000256" key="1">
    <source>
        <dbReference type="ARBA" id="ARBA00004651"/>
    </source>
</evidence>
<dbReference type="RefSeq" id="WP_074814604.1">
    <property type="nucleotide sequence ID" value="NZ_FOJX01000004.1"/>
</dbReference>
<protein>
    <submittedName>
        <fullName evidence="8">Tight adherence protein B</fullName>
    </submittedName>
</protein>
<keyword evidence="5 6" id="KW-0472">Membrane</keyword>
<evidence type="ECO:0000256" key="5">
    <source>
        <dbReference type="ARBA" id="ARBA00023136"/>
    </source>
</evidence>
<dbReference type="Gene3D" id="1.20.81.30">
    <property type="entry name" value="Type II secretion system (T2SS), domain F"/>
    <property type="match status" value="1"/>
</dbReference>
<dbReference type="PANTHER" id="PTHR35007">
    <property type="entry name" value="INTEGRAL MEMBRANE PROTEIN-RELATED"/>
    <property type="match status" value="1"/>
</dbReference>
<dbReference type="AlphaFoldDB" id="A0A1I0X155"/>
<dbReference type="Proteomes" id="UP000183843">
    <property type="component" value="Unassembled WGS sequence"/>
</dbReference>
<feature type="domain" description="Type II secretion system protein GspF" evidence="7">
    <location>
        <begin position="159"/>
        <end position="283"/>
    </location>
</feature>
<evidence type="ECO:0000256" key="6">
    <source>
        <dbReference type="SAM" id="Phobius"/>
    </source>
</evidence>
<dbReference type="EMBL" id="FOJX01000004">
    <property type="protein sequence ID" value="SFA94108.1"/>
    <property type="molecule type" value="Genomic_DNA"/>
</dbReference>
<name>A0A1I0X155_SELRU</name>
<gene>
    <name evidence="8" type="ORF">SAMN05216587_10443</name>
</gene>
<proteinExistence type="predicted"/>
<keyword evidence="3 6" id="KW-0812">Transmembrane</keyword>
<feature type="transmembrane region" description="Helical" evidence="6">
    <location>
        <begin position="123"/>
        <end position="144"/>
    </location>
</feature>
<sequence>MRIALALTVTLLVFALLMMLIRIKMRQHKDLVNRMEYFSGSAVRLRQQELRGVRTAAVAKDRFREFVRRAGLFVQRIQHRGNSMDFKMQQADWPLVGSEFEVMLAIFGAICAVITLAATLEPLMALIAFAGGVLAGLLFLNIYIKRRQKAFTNQLGDMLTMVANALRAGFSFMQAFELIAREMDAPIGREVQKVVNEVNLGATLETALDNMQKRVDSPDFELVVTAVLIQRQVGGNLAQILDTISDTINERIRMRREVMALTAQGRMSGIVLGILPIALGAFLATVSPDYMRPLFEEPMGRMAIIAAIIMEIIGFVVIRKIVDIKV</sequence>
<dbReference type="InterPro" id="IPR018076">
    <property type="entry name" value="T2SS_GspF_dom"/>
</dbReference>
<evidence type="ECO:0000256" key="3">
    <source>
        <dbReference type="ARBA" id="ARBA00022692"/>
    </source>
</evidence>
<evidence type="ECO:0000256" key="2">
    <source>
        <dbReference type="ARBA" id="ARBA00022475"/>
    </source>
</evidence>
<feature type="transmembrane region" description="Helical" evidence="6">
    <location>
        <begin position="6"/>
        <end position="25"/>
    </location>
</feature>